<evidence type="ECO:0000313" key="1">
    <source>
        <dbReference type="EMBL" id="KRH62901.1"/>
    </source>
</evidence>
<dbReference type="Gramene" id="KRH62901">
    <property type="protein sequence ID" value="KRH62901"/>
    <property type="gene ID" value="GLYMA_04G141100"/>
</dbReference>
<protein>
    <submittedName>
        <fullName evidence="1 2">Uncharacterized protein</fullName>
    </submittedName>
</protein>
<dbReference type="InParanoid" id="A0A0R0KFJ8"/>
<evidence type="ECO:0000313" key="3">
    <source>
        <dbReference type="Proteomes" id="UP000008827"/>
    </source>
</evidence>
<reference evidence="1 2" key="1">
    <citation type="journal article" date="2010" name="Nature">
        <title>Genome sequence of the palaeopolyploid soybean.</title>
        <authorList>
            <person name="Schmutz J."/>
            <person name="Cannon S.B."/>
            <person name="Schlueter J."/>
            <person name="Ma J."/>
            <person name="Mitros T."/>
            <person name="Nelson W."/>
            <person name="Hyten D.L."/>
            <person name="Song Q."/>
            <person name="Thelen J.J."/>
            <person name="Cheng J."/>
            <person name="Xu D."/>
            <person name="Hellsten U."/>
            <person name="May G.D."/>
            <person name="Yu Y."/>
            <person name="Sakurai T."/>
            <person name="Umezawa T."/>
            <person name="Bhattacharyya M.K."/>
            <person name="Sandhu D."/>
            <person name="Valliyodan B."/>
            <person name="Lindquist E."/>
            <person name="Peto M."/>
            <person name="Grant D."/>
            <person name="Shu S."/>
            <person name="Goodstein D."/>
            <person name="Barry K."/>
            <person name="Futrell-Griggs M."/>
            <person name="Abernathy B."/>
            <person name="Du J."/>
            <person name="Tian Z."/>
            <person name="Zhu L."/>
            <person name="Gill N."/>
            <person name="Joshi T."/>
            <person name="Libault M."/>
            <person name="Sethuraman A."/>
            <person name="Zhang X.-C."/>
            <person name="Shinozaki K."/>
            <person name="Nguyen H.T."/>
            <person name="Wing R.A."/>
            <person name="Cregan P."/>
            <person name="Specht J."/>
            <person name="Grimwood J."/>
            <person name="Rokhsar D."/>
            <person name="Stacey G."/>
            <person name="Shoemaker R.C."/>
            <person name="Jackson S.A."/>
        </authorList>
    </citation>
    <scope>NUCLEOTIDE SEQUENCE [LARGE SCALE GENOMIC DNA]</scope>
    <source>
        <strain evidence="2">cv. Williams 82</strain>
        <tissue evidence="1">Callus</tissue>
    </source>
</reference>
<keyword evidence="3" id="KW-1185">Reference proteome</keyword>
<gene>
    <name evidence="1" type="ORF">GLYMA_04G141100</name>
</gene>
<organism evidence="1">
    <name type="scientific">Glycine max</name>
    <name type="common">Soybean</name>
    <name type="synonym">Glycine hispida</name>
    <dbReference type="NCBI Taxonomy" id="3847"/>
    <lineage>
        <taxon>Eukaryota</taxon>
        <taxon>Viridiplantae</taxon>
        <taxon>Streptophyta</taxon>
        <taxon>Embryophyta</taxon>
        <taxon>Tracheophyta</taxon>
        <taxon>Spermatophyta</taxon>
        <taxon>Magnoliopsida</taxon>
        <taxon>eudicotyledons</taxon>
        <taxon>Gunneridae</taxon>
        <taxon>Pentapetalae</taxon>
        <taxon>rosids</taxon>
        <taxon>fabids</taxon>
        <taxon>Fabales</taxon>
        <taxon>Fabaceae</taxon>
        <taxon>Papilionoideae</taxon>
        <taxon>50 kb inversion clade</taxon>
        <taxon>NPAAA clade</taxon>
        <taxon>indigoferoid/millettioid clade</taxon>
        <taxon>Phaseoleae</taxon>
        <taxon>Glycine</taxon>
        <taxon>Glycine subgen. Soja</taxon>
    </lineage>
</organism>
<name>A0A0R0KFJ8_SOYBN</name>
<sequence>MKLLSVLKDNNEVFGWITHDIKGLDPTLSTHKFNIEEGFPPKWLFQKRLNPNIMEVVKREDVKPTFKTNAHKVKVYYEGFQQLQNIVHH</sequence>
<proteinExistence type="predicted"/>
<reference evidence="2" key="2">
    <citation type="submission" date="2018-02" db="UniProtKB">
        <authorList>
            <consortium name="EnsemblPlants"/>
        </authorList>
    </citation>
    <scope>IDENTIFICATION</scope>
    <source>
        <strain evidence="2">Williams 82</strain>
    </source>
</reference>
<accession>A0A0R0KFJ8</accession>
<dbReference type="EnsemblPlants" id="KRH62901">
    <property type="protein sequence ID" value="KRH62901"/>
    <property type="gene ID" value="GLYMA_04G141100"/>
</dbReference>
<dbReference type="EMBL" id="CM000837">
    <property type="protein sequence ID" value="KRH62901.1"/>
    <property type="molecule type" value="Genomic_DNA"/>
</dbReference>
<evidence type="ECO:0000313" key="2">
    <source>
        <dbReference type="EnsemblPlants" id="KRH62901"/>
    </source>
</evidence>
<reference evidence="1" key="3">
    <citation type="submission" date="2018-07" db="EMBL/GenBank/DDBJ databases">
        <title>WGS assembly of Glycine max.</title>
        <authorList>
            <person name="Schmutz J."/>
            <person name="Cannon S."/>
            <person name="Schlueter J."/>
            <person name="Ma J."/>
            <person name="Mitros T."/>
            <person name="Nelson W."/>
            <person name="Hyten D."/>
            <person name="Song Q."/>
            <person name="Thelen J."/>
            <person name="Cheng J."/>
            <person name="Xu D."/>
            <person name="Hellsten U."/>
            <person name="May G."/>
            <person name="Yu Y."/>
            <person name="Sakurai T."/>
            <person name="Umezawa T."/>
            <person name="Bhattacharyya M."/>
            <person name="Sandhu D."/>
            <person name="Valliyodan B."/>
            <person name="Lindquist E."/>
            <person name="Peto M."/>
            <person name="Grant D."/>
            <person name="Shu S."/>
            <person name="Goodstein D."/>
            <person name="Barry K."/>
            <person name="Futrell-Griggs M."/>
            <person name="Abernathy B."/>
            <person name="Du J."/>
            <person name="Tian Z."/>
            <person name="Zhu L."/>
            <person name="Gill N."/>
            <person name="Joshi T."/>
            <person name="Libault M."/>
            <person name="Sethuraman A."/>
            <person name="Zhang X."/>
            <person name="Shinozaki K."/>
            <person name="Nguyen H."/>
            <person name="Wing R."/>
            <person name="Cregan P."/>
            <person name="Specht J."/>
            <person name="Grimwood J."/>
            <person name="Rokhsar D."/>
            <person name="Stacey G."/>
            <person name="Shoemaker R."/>
            <person name="Jackson S."/>
        </authorList>
    </citation>
    <scope>NUCLEOTIDE SEQUENCE</scope>
    <source>
        <tissue evidence="1">Callus</tissue>
    </source>
</reference>
<dbReference type="AlphaFoldDB" id="A0A0R0KFJ8"/>
<dbReference type="OrthoDB" id="1420706at2759"/>
<dbReference type="Proteomes" id="UP000008827">
    <property type="component" value="Chromosome 4"/>
</dbReference>